<dbReference type="RefSeq" id="WP_145115366.1">
    <property type="nucleotide sequence ID" value="NZ_CP036349.1"/>
</dbReference>
<evidence type="ECO:0000313" key="1">
    <source>
        <dbReference type="EMBL" id="QDV75686.1"/>
    </source>
</evidence>
<gene>
    <name evidence="1" type="ORF">Spa11_39060</name>
</gene>
<accession>A0A518KD14</accession>
<protein>
    <submittedName>
        <fullName evidence="1">Uncharacterized protein</fullName>
    </submittedName>
</protein>
<dbReference type="EMBL" id="CP036349">
    <property type="protein sequence ID" value="QDV75686.1"/>
    <property type="molecule type" value="Genomic_DNA"/>
</dbReference>
<name>A0A518KD14_9BACT</name>
<evidence type="ECO:0000313" key="2">
    <source>
        <dbReference type="Proteomes" id="UP000316426"/>
    </source>
</evidence>
<dbReference type="KEGG" id="bmei:Spa11_39060"/>
<sequence>MRTNVCFRYPAPFVPVPDNELLLSTDGAIWFVDLLRKVPNLQINEELCQEDWGVVVFVNRNSARYWVGIGRLQDQNEGDWLAFFNPSPLSWLPWRRRHCRRELGNLIEAMHDVLQEDASVSQIVWYEEKEMRTPNPKGFATPT</sequence>
<organism evidence="1 2">
    <name type="scientific">Botrimarina mediterranea</name>
    <dbReference type="NCBI Taxonomy" id="2528022"/>
    <lineage>
        <taxon>Bacteria</taxon>
        <taxon>Pseudomonadati</taxon>
        <taxon>Planctomycetota</taxon>
        <taxon>Planctomycetia</taxon>
        <taxon>Pirellulales</taxon>
        <taxon>Lacipirellulaceae</taxon>
        <taxon>Botrimarina</taxon>
    </lineage>
</organism>
<dbReference type="AlphaFoldDB" id="A0A518KD14"/>
<reference evidence="1 2" key="1">
    <citation type="submission" date="2019-02" db="EMBL/GenBank/DDBJ databases">
        <title>Deep-cultivation of Planctomycetes and their phenomic and genomic characterization uncovers novel biology.</title>
        <authorList>
            <person name="Wiegand S."/>
            <person name="Jogler M."/>
            <person name="Boedeker C."/>
            <person name="Pinto D."/>
            <person name="Vollmers J."/>
            <person name="Rivas-Marin E."/>
            <person name="Kohn T."/>
            <person name="Peeters S.H."/>
            <person name="Heuer A."/>
            <person name="Rast P."/>
            <person name="Oberbeckmann S."/>
            <person name="Bunk B."/>
            <person name="Jeske O."/>
            <person name="Meyerdierks A."/>
            <person name="Storesund J.E."/>
            <person name="Kallscheuer N."/>
            <person name="Luecker S."/>
            <person name="Lage O.M."/>
            <person name="Pohl T."/>
            <person name="Merkel B.J."/>
            <person name="Hornburger P."/>
            <person name="Mueller R.-W."/>
            <person name="Bruemmer F."/>
            <person name="Labrenz M."/>
            <person name="Spormann A.M."/>
            <person name="Op den Camp H."/>
            <person name="Overmann J."/>
            <person name="Amann R."/>
            <person name="Jetten M.S.M."/>
            <person name="Mascher T."/>
            <person name="Medema M.H."/>
            <person name="Devos D.P."/>
            <person name="Kaster A.-K."/>
            <person name="Ovreas L."/>
            <person name="Rohde M."/>
            <person name="Galperin M.Y."/>
            <person name="Jogler C."/>
        </authorList>
    </citation>
    <scope>NUCLEOTIDE SEQUENCE [LARGE SCALE GENOMIC DNA]</scope>
    <source>
        <strain evidence="1 2">Spa11</strain>
    </source>
</reference>
<proteinExistence type="predicted"/>
<dbReference type="Proteomes" id="UP000316426">
    <property type="component" value="Chromosome"/>
</dbReference>
<keyword evidence="2" id="KW-1185">Reference proteome</keyword>